<dbReference type="PIRSF" id="PIRSF015582">
    <property type="entry name" value="Cit_lyase_B"/>
    <property type="match status" value="1"/>
</dbReference>
<dbReference type="EMBL" id="CAFBQF010000104">
    <property type="protein sequence ID" value="CAB5056229.1"/>
    <property type="molecule type" value="Genomic_DNA"/>
</dbReference>
<evidence type="ECO:0000256" key="2">
    <source>
        <dbReference type="ARBA" id="ARBA00022723"/>
    </source>
</evidence>
<dbReference type="EMBL" id="CAEZZQ010000059">
    <property type="protein sequence ID" value="CAB4778108.1"/>
    <property type="molecule type" value="Genomic_DNA"/>
</dbReference>
<protein>
    <submittedName>
        <fullName evidence="7">Unannotated protein</fullName>
    </submittedName>
</protein>
<dbReference type="PANTHER" id="PTHR32308:SF0">
    <property type="entry name" value="HPCH_HPAI ALDOLASE_CITRATE LYASE DOMAIN-CONTAINING PROTEIN"/>
    <property type="match status" value="1"/>
</dbReference>
<organism evidence="7">
    <name type="scientific">freshwater metagenome</name>
    <dbReference type="NCBI Taxonomy" id="449393"/>
    <lineage>
        <taxon>unclassified sequences</taxon>
        <taxon>metagenomes</taxon>
        <taxon>ecological metagenomes</taxon>
    </lineage>
</organism>
<reference evidence="7" key="1">
    <citation type="submission" date="2020-05" db="EMBL/GenBank/DDBJ databases">
        <authorList>
            <person name="Chiriac C."/>
            <person name="Salcher M."/>
            <person name="Ghai R."/>
            <person name="Kavagutti S V."/>
        </authorList>
    </citation>
    <scope>NUCLEOTIDE SEQUENCE</scope>
</reference>
<evidence type="ECO:0000256" key="3">
    <source>
        <dbReference type="ARBA" id="ARBA00022842"/>
    </source>
</evidence>
<dbReference type="GO" id="GO:0000287">
    <property type="term" value="F:magnesium ion binding"/>
    <property type="evidence" value="ECO:0007669"/>
    <property type="project" value="TreeGrafter"/>
</dbReference>
<keyword evidence="2" id="KW-0479">Metal-binding</keyword>
<keyword evidence="3" id="KW-0460">Magnesium</keyword>
<dbReference type="Gene3D" id="3.20.20.60">
    <property type="entry name" value="Phosphoenolpyruvate-binding domains"/>
    <property type="match status" value="1"/>
</dbReference>
<sequence>MRSYLYVPGDQPDRLAKCLERGADYVILDLEDAVPPNRKQEGREISGAWIAENSASAHKIWVRVNNSDDLVADLNAVITAPIVGLLFPKCENVEQLAALDLIISNIERKLGIPERSITVSALVETAEGILNAREIARAPRVSRMQIGEYDLLADLCAEFGADQKEFLFVRSHIVLCSAAAKLIPPIAPVGPDFKDLEAFRESTKEFARMGYFGRTCIHPAQVAIVNEVFTPSAEVLAEAQDMIDRYDAQGGGVLTDAKGRLLDEAVIRSARRVVNLGKSL</sequence>
<accession>A0A6J7TQ82</accession>
<dbReference type="InterPro" id="IPR005000">
    <property type="entry name" value="Aldolase/citrate-lyase_domain"/>
</dbReference>
<dbReference type="SUPFAM" id="SSF51621">
    <property type="entry name" value="Phosphoenolpyruvate/pyruvate domain"/>
    <property type="match status" value="1"/>
</dbReference>
<evidence type="ECO:0000313" key="6">
    <source>
        <dbReference type="EMBL" id="CAB5039125.1"/>
    </source>
</evidence>
<dbReference type="AlphaFoldDB" id="A0A6J7TQ82"/>
<evidence type="ECO:0000313" key="7">
    <source>
        <dbReference type="EMBL" id="CAB5056229.1"/>
    </source>
</evidence>
<evidence type="ECO:0000256" key="1">
    <source>
        <dbReference type="ARBA" id="ARBA00001946"/>
    </source>
</evidence>
<dbReference type="PANTHER" id="PTHR32308">
    <property type="entry name" value="LYASE BETA SUBUNIT, PUTATIVE (AFU_ORTHOLOGUE AFUA_4G13030)-RELATED"/>
    <property type="match status" value="1"/>
</dbReference>
<dbReference type="GO" id="GO:0006107">
    <property type="term" value="P:oxaloacetate metabolic process"/>
    <property type="evidence" value="ECO:0007669"/>
    <property type="project" value="TreeGrafter"/>
</dbReference>
<proteinExistence type="predicted"/>
<dbReference type="InterPro" id="IPR011206">
    <property type="entry name" value="Citrate_lyase_beta/mcl1/mcl2"/>
</dbReference>
<dbReference type="InterPro" id="IPR015813">
    <property type="entry name" value="Pyrv/PenolPyrv_kinase-like_dom"/>
</dbReference>
<evidence type="ECO:0000313" key="5">
    <source>
        <dbReference type="EMBL" id="CAB4778108.1"/>
    </source>
</evidence>
<gene>
    <name evidence="5" type="ORF">UFOPK2894_01005</name>
    <name evidence="6" type="ORF">UFOPK4234_00907</name>
    <name evidence="7" type="ORF">UFOPK4295_01447</name>
</gene>
<name>A0A6J7TQ82_9ZZZZ</name>
<dbReference type="EMBL" id="CAFBQA010000046">
    <property type="protein sequence ID" value="CAB5039125.1"/>
    <property type="molecule type" value="Genomic_DNA"/>
</dbReference>
<evidence type="ECO:0000259" key="4">
    <source>
        <dbReference type="Pfam" id="PF03328"/>
    </source>
</evidence>
<dbReference type="GO" id="GO:0003824">
    <property type="term" value="F:catalytic activity"/>
    <property type="evidence" value="ECO:0007669"/>
    <property type="project" value="InterPro"/>
</dbReference>
<feature type="domain" description="HpcH/HpaI aldolase/citrate lyase" evidence="4">
    <location>
        <begin position="2"/>
        <end position="219"/>
    </location>
</feature>
<dbReference type="InterPro" id="IPR040442">
    <property type="entry name" value="Pyrv_kinase-like_dom_sf"/>
</dbReference>
<comment type="cofactor">
    <cofactor evidence="1">
        <name>Mg(2+)</name>
        <dbReference type="ChEBI" id="CHEBI:18420"/>
    </cofactor>
</comment>
<dbReference type="Pfam" id="PF03328">
    <property type="entry name" value="HpcH_HpaI"/>
    <property type="match status" value="1"/>
</dbReference>